<feature type="compositionally biased region" description="Basic and acidic residues" evidence="1">
    <location>
        <begin position="27"/>
        <end position="42"/>
    </location>
</feature>
<dbReference type="AlphaFoldDB" id="A0A109BAS4"/>
<protein>
    <recommendedName>
        <fullName evidence="5">DUF3617 family protein</fullName>
    </recommendedName>
</protein>
<keyword evidence="4" id="KW-1185">Reference proteome</keyword>
<comment type="caution">
    <text evidence="3">The sequence shown here is derived from an EMBL/GenBank/DDBJ whole genome shotgun (WGS) entry which is preliminary data.</text>
</comment>
<feature type="region of interest" description="Disordered" evidence="1">
    <location>
        <begin position="151"/>
        <end position="171"/>
    </location>
</feature>
<organism evidence="3 4">
    <name type="scientific">Hyphomicrobium sulfonivorans</name>
    <dbReference type="NCBI Taxonomy" id="121290"/>
    <lineage>
        <taxon>Bacteria</taxon>
        <taxon>Pseudomonadati</taxon>
        <taxon>Pseudomonadota</taxon>
        <taxon>Alphaproteobacteria</taxon>
        <taxon>Hyphomicrobiales</taxon>
        <taxon>Hyphomicrobiaceae</taxon>
        <taxon>Hyphomicrobium</taxon>
    </lineage>
</organism>
<gene>
    <name evidence="3" type="ORF">APY04_2963</name>
</gene>
<dbReference type="PATRIC" id="fig|121290.4.peg.565"/>
<dbReference type="Pfam" id="PF12276">
    <property type="entry name" value="DUF3617"/>
    <property type="match status" value="1"/>
</dbReference>
<feature type="signal peptide" evidence="2">
    <location>
        <begin position="1"/>
        <end position="25"/>
    </location>
</feature>
<feature type="chain" id="PRO_5007132497" description="DUF3617 family protein" evidence="2">
    <location>
        <begin position="26"/>
        <end position="171"/>
    </location>
</feature>
<evidence type="ECO:0000313" key="3">
    <source>
        <dbReference type="EMBL" id="KWT65214.1"/>
    </source>
</evidence>
<keyword evidence="2" id="KW-0732">Signal</keyword>
<evidence type="ECO:0000256" key="2">
    <source>
        <dbReference type="SAM" id="SignalP"/>
    </source>
</evidence>
<reference evidence="3 4" key="1">
    <citation type="submission" date="2015-10" db="EMBL/GenBank/DDBJ databases">
        <title>Transcriptomic analysis of a linuron degrading triple-species bacterial consortium.</title>
        <authorList>
            <person name="Albers P."/>
        </authorList>
    </citation>
    <scope>NUCLEOTIDE SEQUENCE [LARGE SCALE GENOMIC DNA]</scope>
    <source>
        <strain evidence="3 4">WDL6</strain>
    </source>
</reference>
<dbReference type="Proteomes" id="UP000059074">
    <property type="component" value="Unassembled WGS sequence"/>
</dbReference>
<evidence type="ECO:0008006" key="5">
    <source>
        <dbReference type="Google" id="ProtNLM"/>
    </source>
</evidence>
<name>A0A109BAS4_HYPSL</name>
<feature type="region of interest" description="Disordered" evidence="1">
    <location>
        <begin position="27"/>
        <end position="49"/>
    </location>
</feature>
<evidence type="ECO:0000313" key="4">
    <source>
        <dbReference type="Proteomes" id="UP000059074"/>
    </source>
</evidence>
<dbReference type="InterPro" id="IPR022061">
    <property type="entry name" value="DUF3617"/>
</dbReference>
<dbReference type="RefSeq" id="WP_068463851.1">
    <property type="nucleotide sequence ID" value="NZ_JAEFBX010000001.1"/>
</dbReference>
<proteinExistence type="predicted"/>
<feature type="compositionally biased region" description="Basic and acidic residues" evidence="1">
    <location>
        <begin position="160"/>
        <end position="171"/>
    </location>
</feature>
<accession>A0A109BAS4</accession>
<sequence>MRVKTTICAAVMFGLALPVAGIATAEDQKPAAEATEKTDKVELSQADIPKRKPGHWRITTVAANLGKTTIDTCIGPDDSIAMPADNGDCGEPKVEKAGTETIVTIVCKRPYAKQTMSTVFGGDFNKRYRAIMKMTFDPPDGFQTMGVTLDGEYIGPDCPPETKQDKKDEKK</sequence>
<evidence type="ECO:0000256" key="1">
    <source>
        <dbReference type="SAM" id="MobiDB-lite"/>
    </source>
</evidence>
<dbReference type="EMBL" id="LMTR01000082">
    <property type="protein sequence ID" value="KWT65214.1"/>
    <property type="molecule type" value="Genomic_DNA"/>
</dbReference>